<dbReference type="EMBL" id="BLLK01000069">
    <property type="protein sequence ID" value="GFH60725.1"/>
    <property type="molecule type" value="Genomic_DNA"/>
</dbReference>
<comment type="caution">
    <text evidence="1">The sequence shown here is derived from an EMBL/GenBank/DDBJ whole genome shotgun (WGS) entry which is preliminary data.</text>
</comment>
<dbReference type="Proteomes" id="UP001054902">
    <property type="component" value="Unassembled WGS sequence"/>
</dbReference>
<sequence>MDLLCSSKRFDKLELTPSSDSSLPVFISNKYIFLIKSILKDNATNIKGKSSNYRFKNEGFSTCTSITIHFFPCFLSAISEISKNYIWKVFGRA</sequence>
<keyword evidence="2" id="KW-1185">Reference proteome</keyword>
<reference evidence="1 2" key="1">
    <citation type="journal article" date="2021" name="Sci. Rep.">
        <title>The genome of the diatom Chaetoceros tenuissimus carries an ancient integrated fragment of an extant virus.</title>
        <authorList>
            <person name="Hongo Y."/>
            <person name="Kimura K."/>
            <person name="Takaki Y."/>
            <person name="Yoshida Y."/>
            <person name="Baba S."/>
            <person name="Kobayashi G."/>
            <person name="Nagasaki K."/>
            <person name="Hano T."/>
            <person name="Tomaru Y."/>
        </authorList>
    </citation>
    <scope>NUCLEOTIDE SEQUENCE [LARGE SCALE GENOMIC DNA]</scope>
    <source>
        <strain evidence="1 2">NIES-3715</strain>
    </source>
</reference>
<protein>
    <submittedName>
        <fullName evidence="1">Uncharacterized protein</fullName>
    </submittedName>
</protein>
<name>A0AAD3HEJ2_9STRA</name>
<accession>A0AAD3HEJ2</accession>
<organism evidence="1 2">
    <name type="scientific">Chaetoceros tenuissimus</name>
    <dbReference type="NCBI Taxonomy" id="426638"/>
    <lineage>
        <taxon>Eukaryota</taxon>
        <taxon>Sar</taxon>
        <taxon>Stramenopiles</taxon>
        <taxon>Ochrophyta</taxon>
        <taxon>Bacillariophyta</taxon>
        <taxon>Coscinodiscophyceae</taxon>
        <taxon>Chaetocerotophycidae</taxon>
        <taxon>Chaetocerotales</taxon>
        <taxon>Chaetocerotaceae</taxon>
        <taxon>Chaetoceros</taxon>
    </lineage>
</organism>
<dbReference type="AlphaFoldDB" id="A0AAD3HEJ2"/>
<evidence type="ECO:0000313" key="1">
    <source>
        <dbReference type="EMBL" id="GFH60725.1"/>
    </source>
</evidence>
<evidence type="ECO:0000313" key="2">
    <source>
        <dbReference type="Proteomes" id="UP001054902"/>
    </source>
</evidence>
<proteinExistence type="predicted"/>
<gene>
    <name evidence="1" type="ORF">CTEN210_17201</name>
</gene>